<feature type="region of interest" description="Disordered" evidence="3">
    <location>
        <begin position="300"/>
        <end position="319"/>
    </location>
</feature>
<dbReference type="Proteomes" id="UP000285865">
    <property type="component" value="Unassembled WGS sequence"/>
</dbReference>
<dbReference type="Proteomes" id="UP000260642">
    <property type="component" value="Unassembled WGS sequence"/>
</dbReference>
<dbReference type="InterPro" id="IPR001668">
    <property type="entry name" value="Mob_Pre"/>
</dbReference>
<dbReference type="Proteomes" id="UP000260717">
    <property type="component" value="Unassembled WGS sequence"/>
</dbReference>
<evidence type="ECO:0000313" key="14">
    <source>
        <dbReference type="Proteomes" id="UP000260970"/>
    </source>
</evidence>
<dbReference type="EMBL" id="QSOB01000018">
    <property type="protein sequence ID" value="RGI66389.1"/>
    <property type="molecule type" value="Genomic_DNA"/>
</dbReference>
<evidence type="ECO:0000313" key="6">
    <source>
        <dbReference type="EMBL" id="RGM46559.1"/>
    </source>
</evidence>
<dbReference type="CDD" id="cd17242">
    <property type="entry name" value="MobM_relaxase"/>
    <property type="match status" value="1"/>
</dbReference>
<evidence type="ECO:0000313" key="16">
    <source>
        <dbReference type="Proteomes" id="UP000283683"/>
    </source>
</evidence>
<dbReference type="GO" id="GO:0006310">
    <property type="term" value="P:DNA recombination"/>
    <property type="evidence" value="ECO:0007669"/>
    <property type="project" value="InterPro"/>
</dbReference>
<dbReference type="Gene3D" id="3.30.930.30">
    <property type="match status" value="1"/>
</dbReference>
<evidence type="ECO:0000313" key="5">
    <source>
        <dbReference type="EMBL" id="RGI66389.1"/>
    </source>
</evidence>
<dbReference type="EMBL" id="QSUG01000024">
    <property type="protein sequence ID" value="RGN19480.1"/>
    <property type="molecule type" value="Genomic_DNA"/>
</dbReference>
<name>A0A2U2EIB0_9FIRM</name>
<dbReference type="EMBL" id="QSTI01000021">
    <property type="protein sequence ID" value="RGM46559.1"/>
    <property type="molecule type" value="Genomic_DNA"/>
</dbReference>
<sequence length="472" mass="54870">MVGKGSVNHNTRAFSAKNVDKERSRDNVEFCHEDIKAVYHELFDEALERYNAKQKRSDRKIENYYEKIRQGKQEKLFYEVIFQIGNRDDMNARSEEGQLAKQILIDFMTDFQSRNPNLHVFSAHLHMDEETPHIHIDFVPVITGSKRGLDTRVSLKGALAEQGFEGGTRGATEWNQWIESEKKELAAVMERYGVEWLQKGTHNKHLSVLDYEKQERAKEVAELDSQLAQSERALQTVSKMVDSQLARAEELAEMGDKFQKRNEEIKADNAELEEAYIATKQSYNSLSAKNNLLITENEDLEQEKKRRLSSNRELEKQQQKLQNELEAMAGSKVALERNVRAYDEDRQWQLPEPGVVQSAKVYREKVALPLITRLKELVKNLTIKCVGLMEQVKKLTAKVNQQGEDIAWYKNKIKEQNSTMEHLQEKAEDLERVKQYVGADKIQDIIDNVKEAERLQAEQKRLQRSYQNRVSR</sequence>
<dbReference type="GO" id="GO:0003677">
    <property type="term" value="F:DNA binding"/>
    <property type="evidence" value="ECO:0007669"/>
    <property type="project" value="InterPro"/>
</dbReference>
<gene>
    <name evidence="10" type="ORF">DW172_12230</name>
    <name evidence="9" type="ORF">DW703_12350</name>
    <name evidence="8" type="ORF">DWV45_16065</name>
    <name evidence="7" type="ORF">DXB72_15370</name>
    <name evidence="6" type="ORF">DXC13_11990</name>
    <name evidence="5" type="ORF">DXD95_11865</name>
    <name evidence="4" type="ORF">LD38_04775</name>
</gene>
<evidence type="ECO:0000313" key="9">
    <source>
        <dbReference type="EMBL" id="RHF02002.1"/>
    </source>
</evidence>
<dbReference type="EMBL" id="QSAZ01000029">
    <property type="protein sequence ID" value="RGW84629.1"/>
    <property type="molecule type" value="Genomic_DNA"/>
</dbReference>
<dbReference type="RefSeq" id="WP_109257502.1">
    <property type="nucleotide sequence ID" value="NZ_JAQESI010000013.1"/>
</dbReference>
<dbReference type="Proteomes" id="UP000283683">
    <property type="component" value="Unassembled WGS sequence"/>
</dbReference>
<evidence type="ECO:0000313" key="15">
    <source>
        <dbReference type="Proteomes" id="UP000283501"/>
    </source>
</evidence>
<feature type="coiled-coil region" evidence="2">
    <location>
        <begin position="378"/>
        <end position="462"/>
    </location>
</feature>
<comment type="similarity">
    <text evidence="1">Belongs to the plasmid mobilization pre family.</text>
</comment>
<evidence type="ECO:0000256" key="3">
    <source>
        <dbReference type="SAM" id="MobiDB-lite"/>
    </source>
</evidence>
<evidence type="ECO:0000313" key="4">
    <source>
        <dbReference type="EMBL" id="PWE84251.1"/>
    </source>
</evidence>
<dbReference type="Pfam" id="PF01076">
    <property type="entry name" value="Mob_Pre"/>
    <property type="match status" value="1"/>
</dbReference>
<dbReference type="EMBL" id="QRKN01000011">
    <property type="protein sequence ID" value="RHI19835.1"/>
    <property type="molecule type" value="Genomic_DNA"/>
</dbReference>
<evidence type="ECO:0000313" key="7">
    <source>
        <dbReference type="EMBL" id="RGN19480.1"/>
    </source>
</evidence>
<evidence type="ECO:0000313" key="10">
    <source>
        <dbReference type="EMBL" id="RHI19835.1"/>
    </source>
</evidence>
<protein>
    <submittedName>
        <fullName evidence="4">Recombinase</fullName>
    </submittedName>
</protein>
<evidence type="ECO:0000313" key="13">
    <source>
        <dbReference type="Proteomes" id="UP000260717"/>
    </source>
</evidence>
<dbReference type="Proteomes" id="UP000283501">
    <property type="component" value="Unassembled WGS sequence"/>
</dbReference>
<evidence type="ECO:0000313" key="12">
    <source>
        <dbReference type="Proteomes" id="UP000260642"/>
    </source>
</evidence>
<organism evidence="4 11">
    <name type="scientific">Agathobacter rectalis</name>
    <dbReference type="NCBI Taxonomy" id="39491"/>
    <lineage>
        <taxon>Bacteria</taxon>
        <taxon>Bacillati</taxon>
        <taxon>Bacillota</taxon>
        <taxon>Clostridia</taxon>
        <taxon>Lachnospirales</taxon>
        <taxon>Lachnospiraceae</taxon>
        <taxon>Agathobacter</taxon>
    </lineage>
</organism>
<dbReference type="AlphaFoldDB" id="A0A2U2EIB0"/>
<evidence type="ECO:0000256" key="1">
    <source>
        <dbReference type="ARBA" id="ARBA00010657"/>
    </source>
</evidence>
<dbReference type="EMBL" id="JRFS01000009">
    <property type="protein sequence ID" value="PWE84251.1"/>
    <property type="molecule type" value="Genomic_DNA"/>
</dbReference>
<dbReference type="EMBL" id="QSKY01000020">
    <property type="protein sequence ID" value="RHF02002.1"/>
    <property type="molecule type" value="Genomic_DNA"/>
</dbReference>
<proteinExistence type="inferred from homology"/>
<keyword evidence="2" id="KW-0175">Coiled coil</keyword>
<comment type="caution">
    <text evidence="4">The sequence shown here is derived from an EMBL/GenBank/DDBJ whole genome shotgun (WGS) entry which is preliminary data.</text>
</comment>
<reference evidence="4 11" key="1">
    <citation type="submission" date="2014-09" db="EMBL/GenBank/DDBJ databases">
        <title>Butyrate-producing bacteria isolated from human gut.</title>
        <authorList>
            <person name="Zhang Q."/>
            <person name="Zhao L."/>
        </authorList>
    </citation>
    <scope>NUCLEOTIDE SEQUENCE [LARGE SCALE GENOMIC DNA]</scope>
    <source>
        <strain evidence="4 11">R22</strain>
    </source>
</reference>
<dbReference type="Proteomes" id="UP000260970">
    <property type="component" value="Unassembled WGS sequence"/>
</dbReference>
<reference evidence="12 13" key="2">
    <citation type="submission" date="2018-08" db="EMBL/GenBank/DDBJ databases">
        <title>A genome reference for cultivated species of the human gut microbiota.</title>
        <authorList>
            <person name="Zou Y."/>
            <person name="Xue W."/>
            <person name="Luo G."/>
        </authorList>
    </citation>
    <scope>NUCLEOTIDE SEQUENCE [LARGE SCALE GENOMIC DNA]</scope>
    <source>
        <strain evidence="8 16">AF06-19</strain>
        <strain evidence="10 17">AM16-11</strain>
        <strain evidence="9 15">AM26-2LB</strain>
        <strain evidence="7 14">OM05-6AA</strain>
        <strain evidence="6 13">OM08-12AT</strain>
        <strain evidence="5 12">TM10-3</strain>
    </source>
</reference>
<evidence type="ECO:0000313" key="17">
    <source>
        <dbReference type="Proteomes" id="UP000285865"/>
    </source>
</evidence>
<evidence type="ECO:0000313" key="11">
    <source>
        <dbReference type="Proteomes" id="UP000245905"/>
    </source>
</evidence>
<dbReference type="Proteomes" id="UP000245905">
    <property type="component" value="Unassembled WGS sequence"/>
</dbReference>
<accession>A0A2U2EIB0</accession>
<evidence type="ECO:0000256" key="2">
    <source>
        <dbReference type="SAM" id="Coils"/>
    </source>
</evidence>
<evidence type="ECO:0000313" key="8">
    <source>
        <dbReference type="EMBL" id="RGW84629.1"/>
    </source>
</evidence>